<evidence type="ECO:0000313" key="6">
    <source>
        <dbReference type="Proteomes" id="UP000533017"/>
    </source>
</evidence>
<dbReference type="EMBL" id="JACBZA010000001">
    <property type="protein sequence ID" value="NYH85139.1"/>
    <property type="molecule type" value="Genomic_DNA"/>
</dbReference>
<dbReference type="SUPFAM" id="SSF56317">
    <property type="entry name" value="Carbon-nitrogen hydrolase"/>
    <property type="match status" value="1"/>
</dbReference>
<evidence type="ECO:0000259" key="2">
    <source>
        <dbReference type="PROSITE" id="PS50263"/>
    </source>
</evidence>
<dbReference type="PROSITE" id="PS50263">
    <property type="entry name" value="CN_HYDROLASE"/>
    <property type="match status" value="1"/>
</dbReference>
<dbReference type="Proteomes" id="UP000199052">
    <property type="component" value="Unassembled WGS sequence"/>
</dbReference>
<dbReference type="Pfam" id="PF00795">
    <property type="entry name" value="CN_hydrolase"/>
    <property type="match status" value="1"/>
</dbReference>
<dbReference type="CDD" id="cd07197">
    <property type="entry name" value="nitrilase"/>
    <property type="match status" value="1"/>
</dbReference>
<dbReference type="PANTHER" id="PTHR43674:SF2">
    <property type="entry name" value="BETA-UREIDOPROPIONASE"/>
    <property type="match status" value="1"/>
</dbReference>
<dbReference type="STRING" id="504797.SAMN05421678_111110"/>
<proteinExistence type="predicted"/>
<dbReference type="InterPro" id="IPR003010">
    <property type="entry name" value="C-N_Hydrolase"/>
</dbReference>
<dbReference type="RefSeq" id="WP_092885310.1">
    <property type="nucleotide sequence ID" value="NZ_FOOI01000011.1"/>
</dbReference>
<accession>A0A1I2WUV1</accession>
<evidence type="ECO:0000313" key="4">
    <source>
        <dbReference type="EMBL" id="SFH05075.1"/>
    </source>
</evidence>
<dbReference type="Proteomes" id="UP000533017">
    <property type="component" value="Unassembled WGS sequence"/>
</dbReference>
<keyword evidence="6" id="KW-1185">Reference proteome</keyword>
<protein>
    <submittedName>
        <fullName evidence="3 4">Amidohydrolase</fullName>
    </submittedName>
</protein>
<dbReference type="InterPro" id="IPR050345">
    <property type="entry name" value="Aliph_Amidase/BUP"/>
</dbReference>
<dbReference type="OrthoDB" id="9811121at2"/>
<dbReference type="InterPro" id="IPR036526">
    <property type="entry name" value="C-N_Hydrolase_sf"/>
</dbReference>
<organism evidence="4 5">
    <name type="scientific">Actinopolymorpha cephalotaxi</name>
    <dbReference type="NCBI Taxonomy" id="504797"/>
    <lineage>
        <taxon>Bacteria</taxon>
        <taxon>Bacillati</taxon>
        <taxon>Actinomycetota</taxon>
        <taxon>Actinomycetes</taxon>
        <taxon>Propionibacteriales</taxon>
        <taxon>Actinopolymorphaceae</taxon>
        <taxon>Actinopolymorpha</taxon>
    </lineage>
</organism>
<dbReference type="Gene3D" id="3.60.110.10">
    <property type="entry name" value="Carbon-nitrogen hydrolase"/>
    <property type="match status" value="1"/>
</dbReference>
<evidence type="ECO:0000256" key="1">
    <source>
        <dbReference type="ARBA" id="ARBA00022801"/>
    </source>
</evidence>
<gene>
    <name evidence="3" type="ORF">FHR37_003990</name>
    <name evidence="4" type="ORF">SAMN05421678_111110</name>
</gene>
<dbReference type="PANTHER" id="PTHR43674">
    <property type="entry name" value="NITRILASE C965.09-RELATED"/>
    <property type="match status" value="1"/>
</dbReference>
<feature type="domain" description="CN hydrolase" evidence="2">
    <location>
        <begin position="27"/>
        <end position="328"/>
    </location>
</feature>
<reference evidence="3 6" key="2">
    <citation type="submission" date="2020-07" db="EMBL/GenBank/DDBJ databases">
        <title>Sequencing the genomes of 1000 actinobacteria strains.</title>
        <authorList>
            <person name="Klenk H.-P."/>
        </authorList>
    </citation>
    <scope>NUCLEOTIDE SEQUENCE [LARGE SCALE GENOMIC DNA]</scope>
    <source>
        <strain evidence="3 6">DSM 45117</strain>
    </source>
</reference>
<evidence type="ECO:0000313" key="5">
    <source>
        <dbReference type="Proteomes" id="UP000199052"/>
    </source>
</evidence>
<dbReference type="GO" id="GO:0016811">
    <property type="term" value="F:hydrolase activity, acting on carbon-nitrogen (but not peptide) bonds, in linear amides"/>
    <property type="evidence" value="ECO:0007669"/>
    <property type="project" value="TreeGrafter"/>
</dbReference>
<evidence type="ECO:0000313" key="3">
    <source>
        <dbReference type="EMBL" id="NYH85139.1"/>
    </source>
</evidence>
<reference evidence="4 5" key="1">
    <citation type="submission" date="2016-10" db="EMBL/GenBank/DDBJ databases">
        <authorList>
            <person name="de Groot N.N."/>
        </authorList>
    </citation>
    <scope>NUCLEOTIDE SEQUENCE [LARGE SCALE GENOMIC DNA]</scope>
    <source>
        <strain evidence="4 5">CPCC 202808</strain>
    </source>
</reference>
<dbReference type="AlphaFoldDB" id="A0A1I2WUV1"/>
<keyword evidence="1 4" id="KW-0378">Hydrolase</keyword>
<dbReference type="EMBL" id="FOOI01000011">
    <property type="protein sequence ID" value="SFH05075.1"/>
    <property type="molecule type" value="Genomic_DNA"/>
</dbReference>
<sequence length="328" mass="35934">MTAERVITRLPRKVVVGTTIFGGGRGYPGLAERARELSALVDRMAVRAKESWDGHGLDLAVLPEAVLTPDAELPADRSIGMDDEVLDVLRETARRHRTYLIVPLDLREPEPSPAAPAYSNAAVLLDRQGEVAGTYRKMHPVGVRPAETLEGGVEPGREVPVFECDFGRLGIQICWDVVYDDGWAELARHGAEIVAWPSASPATVLTAAHAARHRYHIVSSTPRDNATIYEPTGMVASRITEADSVLVHQVDLSHVLLGWSPALREGAALRETYGDRVGFHYSTREDIGLFWSNDPDVSIDEMIGSFDLEPIDAQIARNLAQRSRAHPA</sequence>
<name>A0A1I2WUV1_9ACTN</name>